<dbReference type="RefSeq" id="WP_169293903.1">
    <property type="nucleotide sequence ID" value="NZ_JAHSPR010000008.1"/>
</dbReference>
<dbReference type="PANTHER" id="PTHR48207">
    <property type="entry name" value="SUCCINATE--HYDROXYMETHYLGLUTARATE COA-TRANSFERASE"/>
    <property type="match status" value="1"/>
</dbReference>
<dbReference type="Gene3D" id="3.40.50.10540">
    <property type="entry name" value="Crotonobetainyl-coa:carnitine coa-transferase, domain 1"/>
    <property type="match status" value="1"/>
</dbReference>
<dbReference type="Proteomes" id="UP000722165">
    <property type="component" value="Unassembled WGS sequence"/>
</dbReference>
<evidence type="ECO:0000313" key="3">
    <source>
        <dbReference type="Proteomes" id="UP000722165"/>
    </source>
</evidence>
<dbReference type="InterPro" id="IPR003673">
    <property type="entry name" value="CoA-Trfase_fam_III"/>
</dbReference>
<dbReference type="InterPro" id="IPR050483">
    <property type="entry name" value="CoA-transferase_III_domain"/>
</dbReference>
<name>A0ABS6NQ29_9BURK</name>
<dbReference type="EMBL" id="JAHSPR010000008">
    <property type="protein sequence ID" value="MBV4397748.1"/>
    <property type="molecule type" value="Genomic_DNA"/>
</dbReference>
<sequence length="399" mass="44783">MNQNALNSLPLKGVRIIAVEQYGAGPFGTQHLADLGAEVIKIENQADGGDVGRHVGPYYFGENDSHFYQAFNRNKKSITLNLKSEQGKEIFHRLLKNADIVFNNLRGDLPEKLGLTYEDLKQYNEKIVCAHLSAYGREGSRKSWPGYDYLMQAEAGYLSLTGEPDGPPSRMGLSIIDLMTGTTAAMGMLAGLVGARATGIGRDVDVSLYDVAIHNLAYVGVWYLNEGFSLKREPFSSHPSLTPSQLYRTQDGWVFLMCNKEKFWGTLCMAIERPEWINRPEYQRFPDRLENRDRLKEELESVLATRSTEEWMKAFAGKVPAAPVYDVAQALDNDFIQEQERIIEFEHAGRNVRTIASPVRVGVHPAQAAPAMGEHNHELLGEVGYSEEEIRSFKDEHVI</sequence>
<dbReference type="GO" id="GO:0016740">
    <property type="term" value="F:transferase activity"/>
    <property type="evidence" value="ECO:0007669"/>
    <property type="project" value="UniProtKB-KW"/>
</dbReference>
<dbReference type="PANTHER" id="PTHR48207:SF3">
    <property type="entry name" value="SUCCINATE--HYDROXYMETHYLGLUTARATE COA-TRANSFERASE"/>
    <property type="match status" value="1"/>
</dbReference>
<dbReference type="Pfam" id="PF02515">
    <property type="entry name" value="CoA_transf_3"/>
    <property type="match status" value="1"/>
</dbReference>
<dbReference type="Gene3D" id="3.30.1540.10">
    <property type="entry name" value="formyl-coa transferase, domain 3"/>
    <property type="match status" value="1"/>
</dbReference>
<evidence type="ECO:0000313" key="2">
    <source>
        <dbReference type="EMBL" id="MBV4397748.1"/>
    </source>
</evidence>
<reference evidence="2 3" key="1">
    <citation type="submission" date="2021-06" db="EMBL/GenBank/DDBJ databases">
        <authorList>
            <person name="Lu T."/>
            <person name="Wang Q."/>
            <person name="Han X."/>
        </authorList>
    </citation>
    <scope>NUCLEOTIDE SEQUENCE [LARGE SCALE GENOMIC DNA]</scope>
    <source>
        <strain evidence="2 3">LAM0050</strain>
    </source>
</reference>
<evidence type="ECO:0000256" key="1">
    <source>
        <dbReference type="ARBA" id="ARBA00022679"/>
    </source>
</evidence>
<accession>A0ABS6NQ29</accession>
<dbReference type="InterPro" id="IPR044855">
    <property type="entry name" value="CoA-Trfase_III_dom3_sf"/>
</dbReference>
<comment type="caution">
    <text evidence="2">The sequence shown here is derived from an EMBL/GenBank/DDBJ whole genome shotgun (WGS) entry which is preliminary data.</text>
</comment>
<keyword evidence="3" id="KW-1185">Reference proteome</keyword>
<proteinExistence type="predicted"/>
<dbReference type="SUPFAM" id="SSF89796">
    <property type="entry name" value="CoA-transferase family III (CaiB/BaiF)"/>
    <property type="match status" value="1"/>
</dbReference>
<gene>
    <name evidence="2" type="ORF">KU392_10870</name>
</gene>
<organism evidence="2 3">
    <name type="scientific">Advenella alkanexedens</name>
    <dbReference type="NCBI Taxonomy" id="1481665"/>
    <lineage>
        <taxon>Bacteria</taxon>
        <taxon>Pseudomonadati</taxon>
        <taxon>Pseudomonadota</taxon>
        <taxon>Betaproteobacteria</taxon>
        <taxon>Burkholderiales</taxon>
        <taxon>Alcaligenaceae</taxon>
    </lineage>
</organism>
<keyword evidence="1 2" id="KW-0808">Transferase</keyword>
<protein>
    <submittedName>
        <fullName evidence="2">CoA transferase</fullName>
    </submittedName>
</protein>
<dbReference type="InterPro" id="IPR023606">
    <property type="entry name" value="CoA-Trfase_III_dom_1_sf"/>
</dbReference>